<accession>X1V6K7</accession>
<evidence type="ECO:0000256" key="2">
    <source>
        <dbReference type="ARBA" id="ARBA00023136"/>
    </source>
</evidence>
<gene>
    <name evidence="5" type="ORF">S12H4_43898</name>
</gene>
<evidence type="ECO:0000313" key="5">
    <source>
        <dbReference type="EMBL" id="GAJ11547.1"/>
    </source>
</evidence>
<feature type="non-terminal residue" evidence="5">
    <location>
        <position position="217"/>
    </location>
</feature>
<dbReference type="SUPFAM" id="SSF56935">
    <property type="entry name" value="Porins"/>
    <property type="match status" value="1"/>
</dbReference>
<name>X1V6K7_9ZZZZ</name>
<dbReference type="AlphaFoldDB" id="X1V6K7"/>
<protein>
    <recommendedName>
        <fullName evidence="4">TonB-dependent receptor-like beta-barrel domain-containing protein</fullName>
    </recommendedName>
</protein>
<dbReference type="Pfam" id="PF00593">
    <property type="entry name" value="TonB_dep_Rec_b-barrel"/>
    <property type="match status" value="1"/>
</dbReference>
<organism evidence="5">
    <name type="scientific">marine sediment metagenome</name>
    <dbReference type="NCBI Taxonomy" id="412755"/>
    <lineage>
        <taxon>unclassified sequences</taxon>
        <taxon>metagenomes</taxon>
        <taxon>ecological metagenomes</taxon>
    </lineage>
</organism>
<comment type="caution">
    <text evidence="5">The sequence shown here is derived from an EMBL/GenBank/DDBJ whole genome shotgun (WGS) entry which is preliminary data.</text>
</comment>
<dbReference type="InterPro" id="IPR000531">
    <property type="entry name" value="Beta-barrel_TonB"/>
</dbReference>
<keyword evidence="3" id="KW-0998">Cell outer membrane</keyword>
<dbReference type="GO" id="GO:0009279">
    <property type="term" value="C:cell outer membrane"/>
    <property type="evidence" value="ECO:0007669"/>
    <property type="project" value="UniProtKB-SubCell"/>
</dbReference>
<evidence type="ECO:0000256" key="3">
    <source>
        <dbReference type="ARBA" id="ARBA00023237"/>
    </source>
</evidence>
<evidence type="ECO:0000259" key="4">
    <source>
        <dbReference type="Pfam" id="PF00593"/>
    </source>
</evidence>
<evidence type="ECO:0000256" key="1">
    <source>
        <dbReference type="ARBA" id="ARBA00004442"/>
    </source>
</evidence>
<comment type="subcellular location">
    <subcellularLocation>
        <location evidence="1">Cell outer membrane</location>
    </subcellularLocation>
</comment>
<dbReference type="EMBL" id="BARW01026992">
    <property type="protein sequence ID" value="GAJ11547.1"/>
    <property type="molecule type" value="Genomic_DNA"/>
</dbReference>
<proteinExistence type="predicted"/>
<sequence length="217" mass="25662">MGKENEIEDKENIYGSGFSYKRRLNRGDISLKLNLSAYSVSGDQFTEIKNKKKASAFLNYRYILRKRLIFNPYLAIFNDSIRGRITQGGISVHSLLSKNFGTFFSYRLSGRYPDIHELYYKGIGIDLKNEKFHLLEAGIRYKYNDNIIFLNIYRNTIDNIIRFTIPPDGWYPYNDSRNSYWGTEMNLNSSFLKFFQIIMRYSYTKNRGKNPFLFNPD</sequence>
<dbReference type="InterPro" id="IPR036942">
    <property type="entry name" value="Beta-barrel_TonB_sf"/>
</dbReference>
<feature type="domain" description="TonB-dependent receptor-like beta-barrel" evidence="4">
    <location>
        <begin position="57"/>
        <end position="208"/>
    </location>
</feature>
<reference evidence="5" key="1">
    <citation type="journal article" date="2014" name="Front. Microbiol.">
        <title>High frequency of phylogenetically diverse reductive dehalogenase-homologous genes in deep subseafloor sedimentary metagenomes.</title>
        <authorList>
            <person name="Kawai M."/>
            <person name="Futagami T."/>
            <person name="Toyoda A."/>
            <person name="Takaki Y."/>
            <person name="Nishi S."/>
            <person name="Hori S."/>
            <person name="Arai W."/>
            <person name="Tsubouchi T."/>
            <person name="Morono Y."/>
            <person name="Uchiyama I."/>
            <person name="Ito T."/>
            <person name="Fujiyama A."/>
            <person name="Inagaki F."/>
            <person name="Takami H."/>
        </authorList>
    </citation>
    <scope>NUCLEOTIDE SEQUENCE</scope>
    <source>
        <strain evidence="5">Expedition CK06-06</strain>
    </source>
</reference>
<keyword evidence="2" id="KW-0472">Membrane</keyword>
<dbReference type="Gene3D" id="2.40.170.20">
    <property type="entry name" value="TonB-dependent receptor, beta-barrel domain"/>
    <property type="match status" value="1"/>
</dbReference>